<dbReference type="AlphaFoldDB" id="A0AAN8EL46"/>
<dbReference type="EMBL" id="JAKLMC020000005">
    <property type="protein sequence ID" value="KAK5956275.1"/>
    <property type="molecule type" value="Genomic_DNA"/>
</dbReference>
<feature type="compositionally biased region" description="Basic and acidic residues" evidence="1">
    <location>
        <begin position="8"/>
        <end position="18"/>
    </location>
</feature>
<sequence>MATTEQSRTPDNRAEFREQNVQVSPVPARKEPRIVSSHSEPLVFGQSMTIDSMAAESTFSSSTFLTTQLETSLHGTFGFAQYCDCALCEDVKDGQTSNPPARFAASAHASDLMLSAPTTDSTEPPSLSHICVGPNAVYPPDNCETLFSTSEHGSSAVPRGTNVKTSSEKLVPSSSIPPALESRPRQDSHKDEVDSWCKARSNRFGLRIVRPPFGRAIETRSLNDEEGEADEIL</sequence>
<feature type="region of interest" description="Disordered" evidence="1">
    <location>
        <begin position="149"/>
        <end position="196"/>
    </location>
</feature>
<evidence type="ECO:0000256" key="1">
    <source>
        <dbReference type="SAM" id="MobiDB-lite"/>
    </source>
</evidence>
<dbReference type="Proteomes" id="UP001316803">
    <property type="component" value="Unassembled WGS sequence"/>
</dbReference>
<feature type="compositionally biased region" description="Basic and acidic residues" evidence="1">
    <location>
        <begin position="182"/>
        <end position="196"/>
    </location>
</feature>
<protein>
    <submittedName>
        <fullName evidence="2">Uncharacterized protein</fullName>
    </submittedName>
</protein>
<reference evidence="2 3" key="1">
    <citation type="submission" date="2022-12" db="EMBL/GenBank/DDBJ databases">
        <title>Genomic features and morphological characterization of a novel Knufia sp. strain isolated from spacecraft assembly facility.</title>
        <authorList>
            <person name="Teixeira M."/>
            <person name="Chander A.M."/>
            <person name="Stajich J.E."/>
            <person name="Venkateswaran K."/>
        </authorList>
    </citation>
    <scope>NUCLEOTIDE SEQUENCE [LARGE SCALE GENOMIC DNA]</scope>
    <source>
        <strain evidence="2 3">FJI-L2-BK-P2</strain>
    </source>
</reference>
<feature type="region of interest" description="Disordered" evidence="1">
    <location>
        <begin position="1"/>
        <end position="34"/>
    </location>
</feature>
<gene>
    <name evidence="2" type="ORF">OHC33_002851</name>
</gene>
<proteinExistence type="predicted"/>
<organism evidence="2 3">
    <name type="scientific">Knufia fluminis</name>
    <dbReference type="NCBI Taxonomy" id="191047"/>
    <lineage>
        <taxon>Eukaryota</taxon>
        <taxon>Fungi</taxon>
        <taxon>Dikarya</taxon>
        <taxon>Ascomycota</taxon>
        <taxon>Pezizomycotina</taxon>
        <taxon>Eurotiomycetes</taxon>
        <taxon>Chaetothyriomycetidae</taxon>
        <taxon>Chaetothyriales</taxon>
        <taxon>Trichomeriaceae</taxon>
        <taxon>Knufia</taxon>
    </lineage>
</organism>
<keyword evidence="3" id="KW-1185">Reference proteome</keyword>
<name>A0AAN8EL46_9EURO</name>
<comment type="caution">
    <text evidence="2">The sequence shown here is derived from an EMBL/GenBank/DDBJ whole genome shotgun (WGS) entry which is preliminary data.</text>
</comment>
<accession>A0AAN8EL46</accession>
<evidence type="ECO:0000313" key="2">
    <source>
        <dbReference type="EMBL" id="KAK5956275.1"/>
    </source>
</evidence>
<evidence type="ECO:0000313" key="3">
    <source>
        <dbReference type="Proteomes" id="UP001316803"/>
    </source>
</evidence>